<keyword evidence="2" id="KW-1185">Reference proteome</keyword>
<dbReference type="Proteomes" id="UP001155241">
    <property type="component" value="Unassembled WGS sequence"/>
</dbReference>
<dbReference type="InterPro" id="IPR050900">
    <property type="entry name" value="Transposase_IS3/IS150/IS904"/>
</dbReference>
<dbReference type="PANTHER" id="PTHR46889:SF4">
    <property type="entry name" value="TRANSPOSASE INSO FOR INSERTION SEQUENCE ELEMENT IS911B-RELATED"/>
    <property type="match status" value="1"/>
</dbReference>
<dbReference type="RefSeq" id="WP_252852481.1">
    <property type="nucleotide sequence ID" value="NZ_JAMXLR010000036.1"/>
</dbReference>
<sequence>MKYAWITEHRDSFPVALMCQLLQVSRSGYYASVDRPPSRRAERTAKIHQSIRQVFDERHTVYGPAKVAQELAQRE</sequence>
<comment type="caution">
    <text evidence="1">The sequence shown here is derived from an EMBL/GenBank/DDBJ whole genome shotgun (WGS) entry which is preliminary data.</text>
</comment>
<dbReference type="EMBL" id="JAMXLR010000036">
    <property type="protein sequence ID" value="MCO6044379.1"/>
    <property type="molecule type" value="Genomic_DNA"/>
</dbReference>
<evidence type="ECO:0008006" key="3">
    <source>
        <dbReference type="Google" id="ProtNLM"/>
    </source>
</evidence>
<accession>A0A9X2F9I2</accession>
<name>A0A9X2F9I2_9BACT</name>
<evidence type="ECO:0000313" key="2">
    <source>
        <dbReference type="Proteomes" id="UP001155241"/>
    </source>
</evidence>
<reference evidence="1" key="1">
    <citation type="submission" date="2022-06" db="EMBL/GenBank/DDBJ databases">
        <title>Aeoliella straminimaris, a novel planctomycete from sediments.</title>
        <authorList>
            <person name="Vitorino I.R."/>
            <person name="Lage O.M."/>
        </authorList>
    </citation>
    <scope>NUCLEOTIDE SEQUENCE</scope>
    <source>
        <strain evidence="1">ICT_H6.2</strain>
    </source>
</reference>
<gene>
    <name evidence="1" type="ORF">NG895_10720</name>
</gene>
<organism evidence="1 2">
    <name type="scientific">Aeoliella straminimaris</name>
    <dbReference type="NCBI Taxonomy" id="2954799"/>
    <lineage>
        <taxon>Bacteria</taxon>
        <taxon>Pseudomonadati</taxon>
        <taxon>Planctomycetota</taxon>
        <taxon>Planctomycetia</taxon>
        <taxon>Pirellulales</taxon>
        <taxon>Lacipirellulaceae</taxon>
        <taxon>Aeoliella</taxon>
    </lineage>
</organism>
<evidence type="ECO:0000313" key="1">
    <source>
        <dbReference type="EMBL" id="MCO6044379.1"/>
    </source>
</evidence>
<proteinExistence type="predicted"/>
<dbReference type="AlphaFoldDB" id="A0A9X2F9I2"/>
<protein>
    <recommendedName>
        <fullName evidence="3">Transposase</fullName>
    </recommendedName>
</protein>
<dbReference type="PANTHER" id="PTHR46889">
    <property type="entry name" value="TRANSPOSASE INSF FOR INSERTION SEQUENCE IS3B-RELATED"/>
    <property type="match status" value="1"/>
</dbReference>